<dbReference type="PANTHER" id="PTHR30511:SF3">
    <property type="entry name" value="LYSINE RACEMASE"/>
    <property type="match status" value="1"/>
</dbReference>
<evidence type="ECO:0000256" key="1">
    <source>
        <dbReference type="ARBA" id="ARBA00001933"/>
    </source>
</evidence>
<reference evidence="5 6" key="1">
    <citation type="submission" date="2018-11" db="EMBL/GenBank/DDBJ databases">
        <title>Flavobacterium sp. nov., YIM 102701-2 draft genome.</title>
        <authorList>
            <person name="Li G."/>
            <person name="Jiang Y."/>
        </authorList>
    </citation>
    <scope>NUCLEOTIDE SEQUENCE [LARGE SCALE GENOMIC DNA]</scope>
    <source>
        <strain evidence="5 6">YIM 102701-2</strain>
    </source>
</reference>
<feature type="domain" description="Alanine racemase N-terminal" evidence="4">
    <location>
        <begin position="7"/>
        <end position="225"/>
    </location>
</feature>
<keyword evidence="6" id="KW-1185">Reference proteome</keyword>
<name>A0A3P3W1U9_9FLAO</name>
<keyword evidence="3" id="KW-0413">Isomerase</keyword>
<evidence type="ECO:0000256" key="3">
    <source>
        <dbReference type="ARBA" id="ARBA00023235"/>
    </source>
</evidence>
<dbReference type="EMBL" id="RQVQ01000051">
    <property type="protein sequence ID" value="RRJ87659.1"/>
    <property type="molecule type" value="Genomic_DNA"/>
</dbReference>
<protein>
    <submittedName>
        <fullName evidence="5">Alanine/ornithine racemase family PLP-dependent enzyme</fullName>
    </submittedName>
</protein>
<dbReference type="SUPFAM" id="SSF51419">
    <property type="entry name" value="PLP-binding barrel"/>
    <property type="match status" value="1"/>
</dbReference>
<evidence type="ECO:0000313" key="5">
    <source>
        <dbReference type="EMBL" id="RRJ87659.1"/>
    </source>
</evidence>
<comment type="cofactor">
    <cofactor evidence="1">
        <name>pyridoxal 5'-phosphate</name>
        <dbReference type="ChEBI" id="CHEBI:597326"/>
    </cofactor>
</comment>
<evidence type="ECO:0000313" key="6">
    <source>
        <dbReference type="Proteomes" id="UP000275719"/>
    </source>
</evidence>
<dbReference type="GO" id="GO:0005829">
    <property type="term" value="C:cytosol"/>
    <property type="evidence" value="ECO:0007669"/>
    <property type="project" value="TreeGrafter"/>
</dbReference>
<proteinExistence type="predicted"/>
<dbReference type="Gene3D" id="3.20.20.10">
    <property type="entry name" value="Alanine racemase"/>
    <property type="match status" value="1"/>
</dbReference>
<dbReference type="OrthoDB" id="504078at2"/>
<dbReference type="InterPro" id="IPR029066">
    <property type="entry name" value="PLP-binding_barrel"/>
</dbReference>
<dbReference type="AlphaFoldDB" id="A0A3P3W1U9"/>
<dbReference type="InterPro" id="IPR000821">
    <property type="entry name" value="Ala_racemase"/>
</dbReference>
<dbReference type="RefSeq" id="WP_125020136.1">
    <property type="nucleotide sequence ID" value="NZ_RQVQ01000051.1"/>
</dbReference>
<dbReference type="GO" id="GO:0030170">
    <property type="term" value="F:pyridoxal phosphate binding"/>
    <property type="evidence" value="ECO:0007669"/>
    <property type="project" value="TreeGrafter"/>
</dbReference>
<comment type="caution">
    <text evidence="5">The sequence shown here is derived from an EMBL/GenBank/DDBJ whole genome shotgun (WGS) entry which is preliminary data.</text>
</comment>
<dbReference type="InterPro" id="IPR001608">
    <property type="entry name" value="Ala_racemase_N"/>
</dbReference>
<accession>A0A3P3W1U9</accession>
<evidence type="ECO:0000259" key="4">
    <source>
        <dbReference type="Pfam" id="PF01168"/>
    </source>
</evidence>
<dbReference type="PANTHER" id="PTHR30511">
    <property type="entry name" value="ALANINE RACEMASE"/>
    <property type="match status" value="1"/>
</dbReference>
<dbReference type="GO" id="GO:0008784">
    <property type="term" value="F:alanine racemase activity"/>
    <property type="evidence" value="ECO:0007669"/>
    <property type="project" value="TreeGrafter"/>
</dbReference>
<organism evidence="5 6">
    <name type="scientific">Paenimyroides tangerinum</name>
    <dbReference type="NCBI Taxonomy" id="2488728"/>
    <lineage>
        <taxon>Bacteria</taxon>
        <taxon>Pseudomonadati</taxon>
        <taxon>Bacteroidota</taxon>
        <taxon>Flavobacteriia</taxon>
        <taxon>Flavobacteriales</taxon>
        <taxon>Flavobacteriaceae</taxon>
        <taxon>Paenimyroides</taxon>
    </lineage>
</organism>
<dbReference type="Pfam" id="PF01168">
    <property type="entry name" value="Ala_racemase_N"/>
    <property type="match status" value="1"/>
</dbReference>
<sequence length="357" mass="40676">MAHIILNKDKLYHNYKYLNAFFKDQEIEWSVVTKILCGNKCFLEILFSLDIKSFSDSRISNLKIIKNRKPDCTTIYIKPPAKGVISEIIKYADVSLNSSLYTIKLLDEEAKKNNKKHQIILMIDLGELREGVMREDFLELFDNAHQLSNIEIIGIGSNLSCLYGILPNSDKLNQLYLYKQLVELKYKTKLKYISGGSSVTIPLLQNKLIDSKINHFRIGETLFMGTNAYDQSNYKELKQNVFELCAEIIELYEKPLIPSGEMGTSVTGDIPKFNLNDLGKKSIRALIDIGLLDVDIKYLNPIDDHIKIEAATSDIIVLDLGKNEQNYAVGSIVTLQLDYMGIVRIMNSRYIDKVITT</sequence>
<gene>
    <name evidence="5" type="ORF">EG240_14825</name>
</gene>
<evidence type="ECO:0000256" key="2">
    <source>
        <dbReference type="ARBA" id="ARBA00022898"/>
    </source>
</evidence>
<keyword evidence="2" id="KW-0663">Pyridoxal phosphate</keyword>
<dbReference type="Proteomes" id="UP000275719">
    <property type="component" value="Unassembled WGS sequence"/>
</dbReference>